<evidence type="ECO:0000313" key="3">
    <source>
        <dbReference type="Proteomes" id="UP000738359"/>
    </source>
</evidence>
<evidence type="ECO:0000313" key="2">
    <source>
        <dbReference type="EMBL" id="KAF9961488.1"/>
    </source>
</evidence>
<feature type="compositionally biased region" description="Polar residues" evidence="1">
    <location>
        <begin position="95"/>
        <end position="106"/>
    </location>
</feature>
<protein>
    <submittedName>
        <fullName evidence="2">Uncharacterized protein</fullName>
    </submittedName>
</protein>
<name>A0A9P6M201_MORAP</name>
<keyword evidence="3" id="KW-1185">Reference proteome</keyword>
<sequence length="149" mass="17358">YTPVNCTPKPATEEQRKSKNLDKFLDQDLDKLLDQDLGDEDELRRLLEEDQGLDKVLDQDLDKLLDQDLGDDDELRRLLEEEWGRKEGDLGFLKSDSTVTEQSSNDSEGEEDVWYDATEDPHTHDASDNFEGLELPYDEDFDAKVYRNW</sequence>
<organism evidence="2 3">
    <name type="scientific">Mortierella alpina</name>
    <name type="common">Oleaginous fungus</name>
    <name type="synonym">Mortierella renispora</name>
    <dbReference type="NCBI Taxonomy" id="64518"/>
    <lineage>
        <taxon>Eukaryota</taxon>
        <taxon>Fungi</taxon>
        <taxon>Fungi incertae sedis</taxon>
        <taxon>Mucoromycota</taxon>
        <taxon>Mortierellomycotina</taxon>
        <taxon>Mortierellomycetes</taxon>
        <taxon>Mortierellales</taxon>
        <taxon>Mortierellaceae</taxon>
        <taxon>Mortierella</taxon>
    </lineage>
</organism>
<evidence type="ECO:0000256" key="1">
    <source>
        <dbReference type="SAM" id="MobiDB-lite"/>
    </source>
</evidence>
<dbReference type="Proteomes" id="UP000738359">
    <property type="component" value="Unassembled WGS sequence"/>
</dbReference>
<feature type="compositionally biased region" description="Basic and acidic residues" evidence="1">
    <location>
        <begin position="11"/>
        <end position="20"/>
    </location>
</feature>
<feature type="region of interest" description="Disordered" evidence="1">
    <location>
        <begin position="1"/>
        <end position="20"/>
    </location>
</feature>
<dbReference type="AlphaFoldDB" id="A0A9P6M201"/>
<accession>A0A9P6M201</accession>
<dbReference type="EMBL" id="JAAAHY010000582">
    <property type="protein sequence ID" value="KAF9961488.1"/>
    <property type="molecule type" value="Genomic_DNA"/>
</dbReference>
<feature type="compositionally biased region" description="Acidic residues" evidence="1">
    <location>
        <begin position="107"/>
        <end position="118"/>
    </location>
</feature>
<comment type="caution">
    <text evidence="2">The sequence shown here is derived from an EMBL/GenBank/DDBJ whole genome shotgun (WGS) entry which is preliminary data.</text>
</comment>
<gene>
    <name evidence="2" type="ORF">BGZ70_008274</name>
</gene>
<proteinExistence type="predicted"/>
<reference evidence="2" key="1">
    <citation type="journal article" date="2020" name="Fungal Divers.">
        <title>Resolving the Mortierellaceae phylogeny through synthesis of multi-gene phylogenetics and phylogenomics.</title>
        <authorList>
            <person name="Vandepol N."/>
            <person name="Liber J."/>
            <person name="Desiro A."/>
            <person name="Na H."/>
            <person name="Kennedy M."/>
            <person name="Barry K."/>
            <person name="Grigoriev I.V."/>
            <person name="Miller A.N."/>
            <person name="O'Donnell K."/>
            <person name="Stajich J.E."/>
            <person name="Bonito G."/>
        </authorList>
    </citation>
    <scope>NUCLEOTIDE SEQUENCE</scope>
    <source>
        <strain evidence="2">CK1249</strain>
    </source>
</reference>
<feature type="non-terminal residue" evidence="2">
    <location>
        <position position="1"/>
    </location>
</feature>
<feature type="region of interest" description="Disordered" evidence="1">
    <location>
        <begin position="90"/>
        <end position="133"/>
    </location>
</feature>